<dbReference type="GO" id="GO:0003677">
    <property type="term" value="F:DNA binding"/>
    <property type="evidence" value="ECO:0007669"/>
    <property type="project" value="UniProtKB-KW"/>
</dbReference>
<evidence type="ECO:0000256" key="1">
    <source>
        <dbReference type="ARBA" id="ARBA00023015"/>
    </source>
</evidence>
<keyword evidence="3" id="KW-0804">Transcription</keyword>
<dbReference type="InterPro" id="IPR000835">
    <property type="entry name" value="HTH_MarR-typ"/>
</dbReference>
<dbReference type="Pfam" id="PF12802">
    <property type="entry name" value="MarR_2"/>
    <property type="match status" value="1"/>
</dbReference>
<dbReference type="GO" id="GO:0006950">
    <property type="term" value="P:response to stress"/>
    <property type="evidence" value="ECO:0007669"/>
    <property type="project" value="TreeGrafter"/>
</dbReference>
<dbReference type="PANTHER" id="PTHR33164">
    <property type="entry name" value="TRANSCRIPTIONAL REGULATOR, MARR FAMILY"/>
    <property type="match status" value="1"/>
</dbReference>
<reference evidence="5 6" key="1">
    <citation type="submission" date="2020-04" db="EMBL/GenBank/DDBJ databases">
        <authorList>
            <person name="De Canck E."/>
        </authorList>
    </citation>
    <scope>NUCLEOTIDE SEQUENCE [LARGE SCALE GENOMIC DNA]</scope>
    <source>
        <strain evidence="5 6">LMG 28614</strain>
    </source>
</reference>
<dbReference type="EMBL" id="CADIKK010000001">
    <property type="protein sequence ID" value="CAB3775998.1"/>
    <property type="molecule type" value="Genomic_DNA"/>
</dbReference>
<dbReference type="InterPro" id="IPR036390">
    <property type="entry name" value="WH_DNA-bd_sf"/>
</dbReference>
<dbReference type="InterPro" id="IPR039422">
    <property type="entry name" value="MarR/SlyA-like"/>
</dbReference>
<keyword evidence="2" id="KW-0238">DNA-binding</keyword>
<dbReference type="PROSITE" id="PS50995">
    <property type="entry name" value="HTH_MARR_2"/>
    <property type="match status" value="1"/>
</dbReference>
<keyword evidence="6" id="KW-1185">Reference proteome</keyword>
<feature type="domain" description="HTH marR-type" evidence="4">
    <location>
        <begin position="44"/>
        <end position="176"/>
    </location>
</feature>
<name>A0A6S7CB42_9BURK</name>
<protein>
    <recommendedName>
        <fullName evidence="4">HTH marR-type domain-containing protein</fullName>
    </recommendedName>
</protein>
<dbReference type="InterPro" id="IPR012712">
    <property type="entry name" value="HpaR/FarR"/>
</dbReference>
<evidence type="ECO:0000256" key="3">
    <source>
        <dbReference type="ARBA" id="ARBA00023163"/>
    </source>
</evidence>
<dbReference type="PANTHER" id="PTHR33164:SF13">
    <property type="entry name" value="4-HYDROXYPHENYLACETATE CATABOLISM PROTEIN"/>
    <property type="match status" value="1"/>
</dbReference>
<dbReference type="SUPFAM" id="SSF46785">
    <property type="entry name" value="Winged helix' DNA-binding domain"/>
    <property type="match status" value="1"/>
</dbReference>
<evidence type="ECO:0000256" key="2">
    <source>
        <dbReference type="ARBA" id="ARBA00023125"/>
    </source>
</evidence>
<dbReference type="SMART" id="SM00347">
    <property type="entry name" value="HTH_MARR"/>
    <property type="match status" value="1"/>
</dbReference>
<gene>
    <name evidence="5" type="ORF">LMG28614_00125</name>
</gene>
<organism evidence="5 6">
    <name type="scientific">Paraburkholderia ultramafica</name>
    <dbReference type="NCBI Taxonomy" id="1544867"/>
    <lineage>
        <taxon>Bacteria</taxon>
        <taxon>Pseudomonadati</taxon>
        <taxon>Pseudomonadota</taxon>
        <taxon>Betaproteobacteria</taxon>
        <taxon>Burkholderiales</taxon>
        <taxon>Burkholderiaceae</taxon>
        <taxon>Paraburkholderia</taxon>
    </lineage>
</organism>
<proteinExistence type="predicted"/>
<evidence type="ECO:0000259" key="4">
    <source>
        <dbReference type="PROSITE" id="PS50995"/>
    </source>
</evidence>
<dbReference type="AlphaFoldDB" id="A0A6S7CB42"/>
<dbReference type="GO" id="GO:0003700">
    <property type="term" value="F:DNA-binding transcription factor activity"/>
    <property type="evidence" value="ECO:0007669"/>
    <property type="project" value="InterPro"/>
</dbReference>
<dbReference type="GO" id="GO:0045892">
    <property type="term" value="P:negative regulation of DNA-templated transcription"/>
    <property type="evidence" value="ECO:0007669"/>
    <property type="project" value="InterPro"/>
</dbReference>
<evidence type="ECO:0000313" key="5">
    <source>
        <dbReference type="EMBL" id="CAB3775998.1"/>
    </source>
</evidence>
<accession>A0A6S7CB42</accession>
<dbReference type="Proteomes" id="UP000494365">
    <property type="component" value="Unassembled WGS sequence"/>
</dbReference>
<dbReference type="Gene3D" id="1.10.10.10">
    <property type="entry name" value="Winged helix-like DNA-binding domain superfamily/Winged helix DNA-binding domain"/>
    <property type="match status" value="1"/>
</dbReference>
<evidence type="ECO:0000313" key="6">
    <source>
        <dbReference type="Proteomes" id="UP000494365"/>
    </source>
</evidence>
<dbReference type="PROSITE" id="PS01117">
    <property type="entry name" value="HTH_MARR_1"/>
    <property type="match status" value="1"/>
</dbReference>
<dbReference type="InterPro" id="IPR036388">
    <property type="entry name" value="WH-like_DNA-bd_sf"/>
</dbReference>
<sequence>MLVVLRLISFTVNSLSVDRGFSLKLRRLHLFFSNNMSAATRVLHRNLPMLLLRAREKMMERFRPLITAHGLTEQQWRVIRALNEHGPMEPRHISDICTISSPSMAGVLARMESMDLVIKERFAEDQRRVMVSLTDTSVELVRVISKDLEAHYRELERKVGPEIVERVYRAVDDLLAGLGEEDE</sequence>
<dbReference type="InterPro" id="IPR023187">
    <property type="entry name" value="Tscrpt_reg_MarR-type_CS"/>
</dbReference>
<keyword evidence="1" id="KW-0805">Transcription regulation</keyword>
<dbReference type="NCBIfam" id="TIGR02337">
    <property type="entry name" value="HpaR"/>
    <property type="match status" value="1"/>
</dbReference>